<dbReference type="AlphaFoldDB" id="A0A1V6NAD8"/>
<keyword evidence="3" id="KW-1185">Reference proteome</keyword>
<feature type="compositionally biased region" description="Basic and acidic residues" evidence="1">
    <location>
        <begin position="35"/>
        <end position="50"/>
    </location>
</feature>
<name>A0A1V6NAD8_PENPO</name>
<dbReference type="EMBL" id="MDYM01000016">
    <property type="protein sequence ID" value="OQD61593.1"/>
    <property type="molecule type" value="Genomic_DNA"/>
</dbReference>
<evidence type="ECO:0000313" key="2">
    <source>
        <dbReference type="EMBL" id="OQD61593.1"/>
    </source>
</evidence>
<proteinExistence type="predicted"/>
<comment type="caution">
    <text evidence="2">The sequence shown here is derived from an EMBL/GenBank/DDBJ whole genome shotgun (WGS) entry which is preliminary data.</text>
</comment>
<gene>
    <name evidence="2" type="ORF">PENPOL_c016G02290</name>
</gene>
<evidence type="ECO:0000256" key="1">
    <source>
        <dbReference type="SAM" id="MobiDB-lite"/>
    </source>
</evidence>
<organism evidence="2 3">
    <name type="scientific">Penicillium polonicum</name>
    <dbReference type="NCBI Taxonomy" id="60169"/>
    <lineage>
        <taxon>Eukaryota</taxon>
        <taxon>Fungi</taxon>
        <taxon>Dikarya</taxon>
        <taxon>Ascomycota</taxon>
        <taxon>Pezizomycotina</taxon>
        <taxon>Eurotiomycetes</taxon>
        <taxon>Eurotiomycetidae</taxon>
        <taxon>Eurotiales</taxon>
        <taxon>Aspergillaceae</taxon>
        <taxon>Penicillium</taxon>
    </lineage>
</organism>
<sequence length="104" mass="12037">MDPKFRSIRLTESCKFWIWDTFRLRKRALQAVQEASRERDMASRPEDSRRRSISNSLRMVPWLWRESALSEAATTTASSAPGHQPSTRESTKLASRDYSTIMAT</sequence>
<evidence type="ECO:0000313" key="3">
    <source>
        <dbReference type="Proteomes" id="UP000191408"/>
    </source>
</evidence>
<feature type="region of interest" description="Disordered" evidence="1">
    <location>
        <begin position="33"/>
        <end position="52"/>
    </location>
</feature>
<accession>A0A1V6NAD8</accession>
<dbReference type="OrthoDB" id="5429780at2759"/>
<dbReference type="STRING" id="60169.A0A1V6NAD8"/>
<reference evidence="3" key="1">
    <citation type="journal article" date="2017" name="Nat. Microbiol.">
        <title>Global analysis of biosynthetic gene clusters reveals vast potential of secondary metabolite production in Penicillium species.</title>
        <authorList>
            <person name="Nielsen J.C."/>
            <person name="Grijseels S."/>
            <person name="Prigent S."/>
            <person name="Ji B."/>
            <person name="Dainat J."/>
            <person name="Nielsen K.F."/>
            <person name="Frisvad J.C."/>
            <person name="Workman M."/>
            <person name="Nielsen J."/>
        </authorList>
    </citation>
    <scope>NUCLEOTIDE SEQUENCE [LARGE SCALE GENOMIC DNA]</scope>
    <source>
        <strain evidence="3">IBT 4502</strain>
    </source>
</reference>
<dbReference type="Proteomes" id="UP000191408">
    <property type="component" value="Unassembled WGS sequence"/>
</dbReference>
<feature type="region of interest" description="Disordered" evidence="1">
    <location>
        <begin position="73"/>
        <end position="104"/>
    </location>
</feature>
<protein>
    <submittedName>
        <fullName evidence="2">Uncharacterized protein</fullName>
    </submittedName>
</protein>